<evidence type="ECO:0000256" key="1">
    <source>
        <dbReference type="SAM" id="Coils"/>
    </source>
</evidence>
<reference evidence="2 3" key="1">
    <citation type="submission" date="2017-03" db="EMBL/GenBank/DDBJ databases">
        <authorList>
            <person name="Afonso C.L."/>
            <person name="Miller P.J."/>
            <person name="Scott M.A."/>
            <person name="Spackman E."/>
            <person name="Goraichik I."/>
            <person name="Dimitrov K.M."/>
            <person name="Suarez D.L."/>
            <person name="Swayne D.E."/>
        </authorList>
    </citation>
    <scope>NUCLEOTIDE SEQUENCE [LARGE SCALE GENOMIC DNA]</scope>
    <source>
        <strain evidence="2 3">CECT 7066</strain>
    </source>
</reference>
<evidence type="ECO:0000313" key="2">
    <source>
        <dbReference type="EMBL" id="SLN47158.1"/>
    </source>
</evidence>
<keyword evidence="1" id="KW-0175">Coiled coil</keyword>
<dbReference type="EMBL" id="FWFV01000005">
    <property type="protein sequence ID" value="SLN47158.1"/>
    <property type="molecule type" value="Genomic_DNA"/>
</dbReference>
<gene>
    <name evidence="2" type="ORF">PAM7066_02071</name>
</gene>
<evidence type="ECO:0008006" key="4">
    <source>
        <dbReference type="Google" id="ProtNLM"/>
    </source>
</evidence>
<accession>A0A1Y5SSD4</accession>
<dbReference type="SUPFAM" id="SSF158791">
    <property type="entry name" value="MgtE N-terminal domain-like"/>
    <property type="match status" value="1"/>
</dbReference>
<evidence type="ECO:0000313" key="3">
    <source>
        <dbReference type="Proteomes" id="UP000193870"/>
    </source>
</evidence>
<feature type="coiled-coil region" evidence="1">
    <location>
        <begin position="57"/>
        <end position="115"/>
    </location>
</feature>
<keyword evidence="3" id="KW-1185">Reference proteome</keyword>
<protein>
    <recommendedName>
        <fullName evidence="4">MgtE intracellular N domain protein</fullName>
    </recommendedName>
</protein>
<dbReference type="STRING" id="315423.SAMN04488020_105126"/>
<dbReference type="OrthoDB" id="9791432at2"/>
<proteinExistence type="predicted"/>
<organism evidence="2 3">
    <name type="scientific">Palleronia marisminoris</name>
    <dbReference type="NCBI Taxonomy" id="315423"/>
    <lineage>
        <taxon>Bacteria</taxon>
        <taxon>Pseudomonadati</taxon>
        <taxon>Pseudomonadota</taxon>
        <taxon>Alphaproteobacteria</taxon>
        <taxon>Rhodobacterales</taxon>
        <taxon>Roseobacteraceae</taxon>
        <taxon>Palleronia</taxon>
    </lineage>
</organism>
<dbReference type="Proteomes" id="UP000193870">
    <property type="component" value="Unassembled WGS sequence"/>
</dbReference>
<sequence>MGIGVLPILAGLLMASGLLRLGDGPVAAAVSELVASRSAHAAASTATTPEDGIAELLAELDARQAELDERAAKLAVEGERIAEGKTALRSQLDGIEAAELELRELLQMADTAAEDDLSHLAQIYAAMKPAQAAALFQQMPPAFGAGFLGLMPPPASAAILAGMPPDAAYAISVMLAGRHADLPKE</sequence>
<name>A0A1Y5SSD4_9RHOB</name>
<dbReference type="AlphaFoldDB" id="A0A1Y5SSD4"/>